<dbReference type="PROSITE" id="PS00623">
    <property type="entry name" value="GMC_OXRED_1"/>
    <property type="match status" value="1"/>
</dbReference>
<dbReference type="Gene3D" id="3.30.560.10">
    <property type="entry name" value="Glucose Oxidase, domain 3"/>
    <property type="match status" value="1"/>
</dbReference>
<dbReference type="PANTHER" id="PTHR11552:SF147">
    <property type="entry name" value="CHOLINE DEHYDROGENASE, MITOCHONDRIAL"/>
    <property type="match status" value="1"/>
</dbReference>
<reference evidence="9 10" key="1">
    <citation type="submission" date="2020-07" db="EMBL/GenBank/DDBJ databases">
        <title>Definition of the novel symbiovar canariense within Mesorhizobium novociceri, a new species of genus Mesorhizobium nodulating Cicer canariense in the Caldera de Taburiente National Park (La Palma, Canary Islands).</title>
        <authorList>
            <person name="Leon-Barrios M."/>
            <person name="Perez-Yepez J."/>
            <person name="Flores-Felix J.D."/>
            <person name="Ramirez-Baena M.H."/>
            <person name="Pulido-Suarez L."/>
            <person name="Igual J.M."/>
            <person name="Velazquez E."/>
            <person name="Peix A."/>
        </authorList>
    </citation>
    <scope>NUCLEOTIDE SEQUENCE [LARGE SCALE GENOMIC DNA]</scope>
    <source>
        <strain evidence="9 10">CCANP35</strain>
    </source>
</reference>
<dbReference type="PIRSF" id="PIRSF000137">
    <property type="entry name" value="Alcohol_oxidase"/>
    <property type="match status" value="1"/>
</dbReference>
<evidence type="ECO:0000313" key="10">
    <source>
        <dbReference type="Proteomes" id="UP000558284"/>
    </source>
</evidence>
<evidence type="ECO:0000256" key="5">
    <source>
        <dbReference type="PIRSR" id="PIRSR000137-2"/>
    </source>
</evidence>
<name>A0A838BF37_9HYPH</name>
<dbReference type="InterPro" id="IPR007867">
    <property type="entry name" value="GMC_OxRtase_C"/>
</dbReference>
<dbReference type="Pfam" id="PF00732">
    <property type="entry name" value="GMC_oxred_N"/>
    <property type="match status" value="1"/>
</dbReference>
<evidence type="ECO:0000256" key="3">
    <source>
        <dbReference type="ARBA" id="ARBA00022630"/>
    </source>
</evidence>
<keyword evidence="10" id="KW-1185">Reference proteome</keyword>
<evidence type="ECO:0000256" key="2">
    <source>
        <dbReference type="ARBA" id="ARBA00010790"/>
    </source>
</evidence>
<keyword evidence="4 5" id="KW-0274">FAD</keyword>
<evidence type="ECO:0000256" key="1">
    <source>
        <dbReference type="ARBA" id="ARBA00001974"/>
    </source>
</evidence>
<dbReference type="SUPFAM" id="SSF54373">
    <property type="entry name" value="FAD-linked reductases, C-terminal domain"/>
    <property type="match status" value="1"/>
</dbReference>
<dbReference type="InterPro" id="IPR012132">
    <property type="entry name" value="GMC_OxRdtase"/>
</dbReference>
<comment type="caution">
    <text evidence="9">The sequence shown here is derived from an EMBL/GenBank/DDBJ whole genome shotgun (WGS) entry which is preliminary data.</text>
</comment>
<dbReference type="SUPFAM" id="SSF51905">
    <property type="entry name" value="FAD/NAD(P)-binding domain"/>
    <property type="match status" value="1"/>
</dbReference>
<dbReference type="GO" id="GO:0016614">
    <property type="term" value="F:oxidoreductase activity, acting on CH-OH group of donors"/>
    <property type="evidence" value="ECO:0007669"/>
    <property type="project" value="InterPro"/>
</dbReference>
<feature type="binding site" evidence="5">
    <location>
        <position position="216"/>
    </location>
    <ligand>
        <name>FAD</name>
        <dbReference type="ChEBI" id="CHEBI:57692"/>
    </ligand>
</feature>
<dbReference type="AlphaFoldDB" id="A0A838BF37"/>
<dbReference type="PANTHER" id="PTHR11552">
    <property type="entry name" value="GLUCOSE-METHANOL-CHOLINE GMC OXIDOREDUCTASE"/>
    <property type="match status" value="1"/>
</dbReference>
<dbReference type="PROSITE" id="PS00624">
    <property type="entry name" value="GMC_OXRED_2"/>
    <property type="match status" value="1"/>
</dbReference>
<evidence type="ECO:0000313" key="9">
    <source>
        <dbReference type="EMBL" id="MBA1144677.1"/>
    </source>
</evidence>
<evidence type="ECO:0000259" key="7">
    <source>
        <dbReference type="PROSITE" id="PS00623"/>
    </source>
</evidence>
<sequence>MPHFIVVGGGSSGCVLAARLSEDPDVSVLLLEEGPADRSPWIHLPVTYYKTGQGNLVARYPWAPGPGHRGDPNPTMVQARVLGGGSSVNAMVYLRGQPRDYDQWQASGAEGWSWNDVLPYFKRCESNDRFANQLHGTDGPLPVSDQEFTHPMSRIWVQACQQAGLPFNPDFNSGHQEGCGFYQINSRNGRRGSAAASYLKPARNRKNLTVQTGARVLRIIFDGKRAVGVEAMLRGRRIQLHADREVIVTAGAINTPRLLMVSGVGNADHLKQKGVELVHHLPGVGQNLQDHVEVSIIHEVNGPFSYDKYKKLRWQVAAGLEYLVFRRGPCTANVVEGGAFFRSSFNDERPDLQCCFMPGAGIEEGVDTVPGGNGTTLNICQTRPKSVGWVALRSNDPFDLAHIQPNYLAEEYDIDVMCEGVAFGREIMSQPTIARHLTREHAPGNIRTREDIRAYVLKQAHAALHPMGTCKIGRDDMAVVGADLKVHGVDGLRICDNSVGPNLVSGNTNGVAIMIAEKAADHIRKDHDMKSHSGG</sequence>
<gene>
    <name evidence="9" type="ORF">H0241_31220</name>
</gene>
<comment type="cofactor">
    <cofactor evidence="1 5">
        <name>FAD</name>
        <dbReference type="ChEBI" id="CHEBI:57692"/>
    </cofactor>
</comment>
<feature type="domain" description="Glucose-methanol-choline oxidoreductase N-terminal" evidence="8">
    <location>
        <begin position="251"/>
        <end position="265"/>
    </location>
</feature>
<keyword evidence="3 6" id="KW-0285">Flavoprotein</keyword>
<organism evidence="9 10">
    <name type="scientific">Mesorhizobium neociceri</name>
    <dbReference type="NCBI Taxonomy" id="1307853"/>
    <lineage>
        <taxon>Bacteria</taxon>
        <taxon>Pseudomonadati</taxon>
        <taxon>Pseudomonadota</taxon>
        <taxon>Alphaproteobacteria</taxon>
        <taxon>Hyphomicrobiales</taxon>
        <taxon>Phyllobacteriaceae</taxon>
        <taxon>Mesorhizobium</taxon>
    </lineage>
</organism>
<proteinExistence type="inferred from homology"/>
<accession>A0A838BF37</accession>
<evidence type="ECO:0000259" key="8">
    <source>
        <dbReference type="PROSITE" id="PS00624"/>
    </source>
</evidence>
<evidence type="ECO:0000256" key="4">
    <source>
        <dbReference type="ARBA" id="ARBA00022827"/>
    </source>
</evidence>
<protein>
    <submittedName>
        <fullName evidence="9">GMC family oxidoreductase N-terminal domain-containing protein</fullName>
    </submittedName>
</protein>
<dbReference type="Proteomes" id="UP000558284">
    <property type="component" value="Unassembled WGS sequence"/>
</dbReference>
<feature type="domain" description="Glucose-methanol-choline oxidoreductase N-terminal" evidence="7">
    <location>
        <begin position="79"/>
        <end position="102"/>
    </location>
</feature>
<dbReference type="Gene3D" id="3.50.50.60">
    <property type="entry name" value="FAD/NAD(P)-binding domain"/>
    <property type="match status" value="1"/>
</dbReference>
<dbReference type="Pfam" id="PF05199">
    <property type="entry name" value="GMC_oxred_C"/>
    <property type="match status" value="1"/>
</dbReference>
<comment type="similarity">
    <text evidence="2 6">Belongs to the GMC oxidoreductase family.</text>
</comment>
<dbReference type="EMBL" id="JACDTY010000026">
    <property type="protein sequence ID" value="MBA1144677.1"/>
    <property type="molecule type" value="Genomic_DNA"/>
</dbReference>
<dbReference type="InterPro" id="IPR036188">
    <property type="entry name" value="FAD/NAD-bd_sf"/>
</dbReference>
<evidence type="ECO:0000256" key="6">
    <source>
        <dbReference type="RuleBase" id="RU003968"/>
    </source>
</evidence>
<feature type="binding site" evidence="5">
    <location>
        <position position="81"/>
    </location>
    <ligand>
        <name>FAD</name>
        <dbReference type="ChEBI" id="CHEBI:57692"/>
    </ligand>
</feature>
<dbReference type="InterPro" id="IPR000172">
    <property type="entry name" value="GMC_OxRdtase_N"/>
</dbReference>
<feature type="binding site" evidence="5">
    <location>
        <begin position="89"/>
        <end position="92"/>
    </location>
    <ligand>
        <name>FAD</name>
        <dbReference type="ChEBI" id="CHEBI:57692"/>
    </ligand>
</feature>
<dbReference type="GO" id="GO:0050660">
    <property type="term" value="F:flavin adenine dinucleotide binding"/>
    <property type="evidence" value="ECO:0007669"/>
    <property type="project" value="InterPro"/>
</dbReference>